<evidence type="ECO:0000313" key="4">
    <source>
        <dbReference type="EnsemblMetazoa" id="PPA28316.1"/>
    </source>
</evidence>
<protein>
    <submittedName>
        <fullName evidence="4">Rho-GAP domain-containing protein</fullName>
    </submittedName>
</protein>
<dbReference type="GO" id="GO:0007266">
    <property type="term" value="P:Rho protein signal transduction"/>
    <property type="evidence" value="ECO:0000318"/>
    <property type="project" value="GO_Central"/>
</dbReference>
<dbReference type="GO" id="GO:0005096">
    <property type="term" value="F:GTPase activator activity"/>
    <property type="evidence" value="ECO:0000318"/>
    <property type="project" value="GO_Central"/>
</dbReference>
<keyword evidence="3" id="KW-0732">Signal</keyword>
<dbReference type="Gene3D" id="1.10.555.10">
    <property type="entry name" value="Rho GTPase activation protein"/>
    <property type="match status" value="1"/>
</dbReference>
<dbReference type="GO" id="GO:0097149">
    <property type="term" value="C:centralspindlin complex"/>
    <property type="evidence" value="ECO:0000318"/>
    <property type="project" value="GO_Central"/>
</dbReference>
<reference evidence="5" key="1">
    <citation type="journal article" date="2008" name="Nat. Genet.">
        <title>The Pristionchus pacificus genome provides a unique perspective on nematode lifestyle and parasitism.</title>
        <authorList>
            <person name="Dieterich C."/>
            <person name="Clifton S.W."/>
            <person name="Schuster L.N."/>
            <person name="Chinwalla A."/>
            <person name="Delehaunty K."/>
            <person name="Dinkelacker I."/>
            <person name="Fulton L."/>
            <person name="Fulton R."/>
            <person name="Godfrey J."/>
            <person name="Minx P."/>
            <person name="Mitreva M."/>
            <person name="Roeseler W."/>
            <person name="Tian H."/>
            <person name="Witte H."/>
            <person name="Yang S.P."/>
            <person name="Wilson R.K."/>
            <person name="Sommer R.J."/>
        </authorList>
    </citation>
    <scope>NUCLEOTIDE SEQUENCE [LARGE SCALE GENOMIC DNA]</scope>
    <source>
        <strain evidence="5">PS312</strain>
    </source>
</reference>
<feature type="region of interest" description="Disordered" evidence="1">
    <location>
        <begin position="217"/>
        <end position="238"/>
    </location>
</feature>
<dbReference type="AlphaFoldDB" id="A0A2A6B718"/>
<feature type="transmembrane region" description="Helical" evidence="2">
    <location>
        <begin position="52"/>
        <end position="73"/>
    </location>
</feature>
<dbReference type="GO" id="GO:0030496">
    <property type="term" value="C:midbody"/>
    <property type="evidence" value="ECO:0000318"/>
    <property type="project" value="GO_Central"/>
</dbReference>
<dbReference type="EnsemblMetazoa" id="PPA28316.1">
    <property type="protein sequence ID" value="PPA28316.1"/>
    <property type="gene ID" value="WBGene00117870"/>
</dbReference>
<dbReference type="Proteomes" id="UP000005239">
    <property type="component" value="Unassembled WGS sequence"/>
</dbReference>
<dbReference type="PANTHER" id="PTHR46199:SF3">
    <property type="entry name" value="RAC GTPASE-ACTIVATING PROTEIN 1"/>
    <property type="match status" value="1"/>
</dbReference>
<dbReference type="Pfam" id="PF00620">
    <property type="entry name" value="RhoGAP"/>
    <property type="match status" value="1"/>
</dbReference>
<evidence type="ECO:0000256" key="3">
    <source>
        <dbReference type="SAM" id="SignalP"/>
    </source>
</evidence>
<feature type="compositionally biased region" description="Low complexity" evidence="1">
    <location>
        <begin position="188"/>
        <end position="198"/>
    </location>
</feature>
<dbReference type="GO" id="GO:0005634">
    <property type="term" value="C:nucleus"/>
    <property type="evidence" value="ECO:0000318"/>
    <property type="project" value="GO_Central"/>
</dbReference>
<keyword evidence="2" id="KW-0472">Membrane</keyword>
<dbReference type="GO" id="GO:0032154">
    <property type="term" value="C:cleavage furrow"/>
    <property type="evidence" value="ECO:0000318"/>
    <property type="project" value="GO_Central"/>
</dbReference>
<dbReference type="InterPro" id="IPR000198">
    <property type="entry name" value="RhoGAP_dom"/>
</dbReference>
<keyword evidence="2" id="KW-1133">Transmembrane helix</keyword>
<feature type="compositionally biased region" description="Basic residues" evidence="1">
    <location>
        <begin position="224"/>
        <end position="235"/>
    </location>
</feature>
<dbReference type="GO" id="GO:0051256">
    <property type="term" value="P:mitotic spindle midzone assembly"/>
    <property type="evidence" value="ECO:0000318"/>
    <property type="project" value="GO_Central"/>
</dbReference>
<feature type="chain" id="PRO_5043803209" evidence="3">
    <location>
        <begin position="29"/>
        <end position="485"/>
    </location>
</feature>
<feature type="compositionally biased region" description="Polar residues" evidence="1">
    <location>
        <begin position="102"/>
        <end position="117"/>
    </location>
</feature>
<proteinExistence type="predicted"/>
<dbReference type="SMART" id="SM00324">
    <property type="entry name" value="RhoGAP"/>
    <property type="match status" value="1"/>
</dbReference>
<feature type="signal peptide" evidence="3">
    <location>
        <begin position="1"/>
        <end position="28"/>
    </location>
</feature>
<organism evidence="4 5">
    <name type="scientific">Pristionchus pacificus</name>
    <name type="common">Parasitic nematode worm</name>
    <dbReference type="NCBI Taxonomy" id="54126"/>
    <lineage>
        <taxon>Eukaryota</taxon>
        <taxon>Metazoa</taxon>
        <taxon>Ecdysozoa</taxon>
        <taxon>Nematoda</taxon>
        <taxon>Chromadorea</taxon>
        <taxon>Rhabditida</taxon>
        <taxon>Rhabditina</taxon>
        <taxon>Diplogasteromorpha</taxon>
        <taxon>Diplogasteroidea</taxon>
        <taxon>Neodiplogasteridae</taxon>
        <taxon>Pristionchus</taxon>
    </lineage>
</organism>
<evidence type="ECO:0000313" key="5">
    <source>
        <dbReference type="Proteomes" id="UP000005239"/>
    </source>
</evidence>
<evidence type="ECO:0000256" key="1">
    <source>
        <dbReference type="SAM" id="MobiDB-lite"/>
    </source>
</evidence>
<dbReference type="GO" id="GO:0000281">
    <property type="term" value="P:mitotic cytokinesis"/>
    <property type="evidence" value="ECO:0000318"/>
    <property type="project" value="GO_Central"/>
</dbReference>
<dbReference type="SUPFAM" id="SSF48350">
    <property type="entry name" value="GTPase activation domain, GAP"/>
    <property type="match status" value="1"/>
</dbReference>
<sequence length="485" mass="54418">MREKHTKVFKMNDLLSFLFLAFIGSVEAKPKKERMKNYQKDNQVPDEDKNVQTGSTTTLSICIVGGIVIFVVFNCTQKYFKKCTLADVPLPPSSSASALSSNQNQVDQKGHSSTTVVGQPVNAQVDKSTNVPSATPQTAVVLPKIVQEKRGSDETISVEISDPDRKPQSSADPRAASQAPSAHWQRDPSSSKPSSSWSLTDLEPYKKHIFKDESDDECGVCRSKTSKKSKKKKTNRTSCSRCKQVSHDEDICKEVLAKPCSARNGKPPSPFLKITRKLHHHALKEIVPRSGAQVPAALIYCTATIETKLGAEGMKANIYFDQTETTDEIKDVTDELRYDLNWPSLDKHNPTFVANCVKRFLHKLEVFRLSPQKNILMFFFHPLIPKENLNDFLNWIIKSSDEGKFTRALKLITRAERDTLAHVMNHLQKLIKTDEERDKLSSIFAPLIMGKDSMESESKAVEIMLRANPSIWNNVLLCNNDGITK</sequence>
<dbReference type="InterPro" id="IPR008936">
    <property type="entry name" value="Rho_GTPase_activation_prot"/>
</dbReference>
<reference evidence="4" key="2">
    <citation type="submission" date="2022-06" db="UniProtKB">
        <authorList>
            <consortium name="EnsemblMetazoa"/>
        </authorList>
    </citation>
    <scope>IDENTIFICATION</scope>
    <source>
        <strain evidence="4">PS312</strain>
    </source>
</reference>
<dbReference type="PANTHER" id="PTHR46199">
    <property type="entry name" value="RAC GTPASE-ACTIVATING PROTEIN 1"/>
    <property type="match status" value="1"/>
</dbReference>
<gene>
    <name evidence="4" type="primary">WBGene00117870</name>
</gene>
<feature type="region of interest" description="Disordered" evidence="1">
    <location>
        <begin position="92"/>
        <end position="117"/>
    </location>
</feature>
<name>A0A2A6B718_PRIPA</name>
<keyword evidence="5" id="KW-1185">Reference proteome</keyword>
<dbReference type="GO" id="GO:0051233">
    <property type="term" value="C:spindle midzone"/>
    <property type="evidence" value="ECO:0000318"/>
    <property type="project" value="GO_Central"/>
</dbReference>
<feature type="region of interest" description="Disordered" evidence="1">
    <location>
        <begin position="151"/>
        <end position="198"/>
    </location>
</feature>
<accession>A0A8R1UJ16</accession>
<evidence type="ECO:0000256" key="2">
    <source>
        <dbReference type="SAM" id="Phobius"/>
    </source>
</evidence>
<dbReference type="PROSITE" id="PS50238">
    <property type="entry name" value="RHOGAP"/>
    <property type="match status" value="1"/>
</dbReference>
<keyword evidence="2" id="KW-0812">Transmembrane</keyword>
<dbReference type="OrthoDB" id="2218807at2759"/>
<accession>A0A2A6B718</accession>